<name>A0A858WHP0_9CAUD</name>
<dbReference type="Gene3D" id="2.40.300.10">
    <property type="entry name" value="Head decoration protein D"/>
    <property type="match status" value="1"/>
</dbReference>
<dbReference type="SUPFAM" id="SSF51274">
    <property type="entry name" value="Head decoration protein D (gpD, major capsid protein D)"/>
    <property type="match status" value="1"/>
</dbReference>
<evidence type="ECO:0000313" key="2">
    <source>
        <dbReference type="Proteomes" id="UP000671952"/>
    </source>
</evidence>
<dbReference type="InterPro" id="IPR036630">
    <property type="entry name" value="Head_decoration_D_sf"/>
</dbReference>
<dbReference type="Proteomes" id="UP000671952">
    <property type="component" value="Segment"/>
</dbReference>
<dbReference type="EMBL" id="MT161385">
    <property type="protein sequence ID" value="QJI52974.1"/>
    <property type="molecule type" value="Genomic_DNA"/>
</dbReference>
<evidence type="ECO:0000313" key="1">
    <source>
        <dbReference type="EMBL" id="QJI52974.1"/>
    </source>
</evidence>
<protein>
    <submittedName>
        <fullName evidence="1">Decorator protein</fullName>
    </submittedName>
</protein>
<accession>A0A858WHP0</accession>
<sequence length="140" mass="14429">MALEDNMLAGYGKLGEYPAQIQLLAGDAPTVTSHFPLSTALKTAGAALYTVVALNAAGELVALAPAATDGTQRAIGFLSQPVPANYTGTMEFPAHVGGFFNHLALVWPAGTAVDTLAERRAAFAGSNIFIGEVKPILTVD</sequence>
<keyword evidence="2" id="KW-1185">Reference proteome</keyword>
<organism evidence="1 2">
    <name type="scientific">Xanthomonas phage FoX4</name>
    <dbReference type="NCBI Taxonomy" id="2723900"/>
    <lineage>
        <taxon>Viruses</taxon>
        <taxon>Duplodnaviria</taxon>
        <taxon>Heunggongvirae</taxon>
        <taxon>Uroviricota</taxon>
        <taxon>Caudoviricetes</taxon>
        <taxon>Foxquatrovirus</taxon>
        <taxon>Foxquatrovirus fox4</taxon>
    </lineage>
</organism>
<proteinExistence type="predicted"/>
<dbReference type="Pfam" id="PF02924">
    <property type="entry name" value="HDPD"/>
    <property type="match status" value="1"/>
</dbReference>
<reference evidence="1" key="1">
    <citation type="submission" date="2020-03" db="EMBL/GenBank/DDBJ databases">
        <title>Development of an integrated pest management strategy to control Xanthomonas campestris pv. campestris by using bacteriophages.</title>
        <authorList>
            <person name="Holtappels D."/>
            <person name="Rombouts S."/>
            <person name="Lavigne R."/>
            <person name="Wagemans J."/>
        </authorList>
    </citation>
    <scope>NUCLEOTIDE SEQUENCE</scope>
</reference>
<gene>
    <name evidence="1" type="ORF">XccvBFoX4_gp20</name>
</gene>
<dbReference type="InterPro" id="IPR004195">
    <property type="entry name" value="Head_decoration_D"/>
</dbReference>